<evidence type="ECO:0000313" key="3">
    <source>
        <dbReference type="Proteomes" id="UP000268658"/>
    </source>
</evidence>
<dbReference type="KEGG" id="avc:NCTC10951_01747"/>
<feature type="region of interest" description="Disordered" evidence="1">
    <location>
        <begin position="1"/>
        <end position="34"/>
    </location>
</feature>
<dbReference type="RefSeq" id="WP_209023501.1">
    <property type="nucleotide sequence ID" value="NZ_SPDW01000030.1"/>
</dbReference>
<evidence type="ECO:0000256" key="1">
    <source>
        <dbReference type="SAM" id="MobiDB-lite"/>
    </source>
</evidence>
<accession>A0A448PLS3</accession>
<dbReference type="AlphaFoldDB" id="A0A448PLS3"/>
<reference evidence="2 3" key="1">
    <citation type="submission" date="2018-12" db="EMBL/GenBank/DDBJ databases">
        <authorList>
            <consortium name="Pathogen Informatics"/>
        </authorList>
    </citation>
    <scope>NUCLEOTIDE SEQUENCE [LARGE SCALE GENOMIC DNA]</scope>
    <source>
        <strain evidence="2 3">NCTC10951</strain>
    </source>
</reference>
<dbReference type="Proteomes" id="UP000268658">
    <property type="component" value="Chromosome"/>
</dbReference>
<dbReference type="InterPro" id="IPR029058">
    <property type="entry name" value="AB_hydrolase_fold"/>
</dbReference>
<dbReference type="GO" id="GO:0016787">
    <property type="term" value="F:hydrolase activity"/>
    <property type="evidence" value="ECO:0007669"/>
    <property type="project" value="UniProtKB-KW"/>
</dbReference>
<name>A0A448PLS3_ACTVI</name>
<sequence>MIGFDSQGNRIDVDKDLGQNDVPEPDPTQAPTGAEGREALDALVEQYAQMFAHGARTPVIKRPSDVGMEYEDVFFPSMDGTPLEAWFIPADSDRLLIVNHPMTCNRYGFPGHLEPWNTMFGGFEVDFLPELRHLHDAGYNILTYDLRNCGLSSDANGVISGLGLLECRDVVGSLRYVRSRPELASMKLGLFSRCMGGNSTIIAMDFWPEEFADVQALAVLNVVSGKTFIERGAENIGQDPAEAAQMLSERLRDLVGFRLDEETPLPHAHAVKVPTLMAQLRRDFLVHGEQDGQEIFDALGTKTKELLWVEDSNQRFYVYNYFGQHPEKLIAWFDEHIA</sequence>
<dbReference type="SUPFAM" id="SSF53474">
    <property type="entry name" value="alpha/beta-Hydrolases"/>
    <property type="match status" value="1"/>
</dbReference>
<organism evidence="2 3">
    <name type="scientific">Actinomyces viscosus</name>
    <dbReference type="NCBI Taxonomy" id="1656"/>
    <lineage>
        <taxon>Bacteria</taxon>
        <taxon>Bacillati</taxon>
        <taxon>Actinomycetota</taxon>
        <taxon>Actinomycetes</taxon>
        <taxon>Actinomycetales</taxon>
        <taxon>Actinomycetaceae</taxon>
        <taxon>Actinomyces</taxon>
    </lineage>
</organism>
<evidence type="ECO:0000313" key="2">
    <source>
        <dbReference type="EMBL" id="VEI16577.1"/>
    </source>
</evidence>
<dbReference type="Gene3D" id="3.40.50.1820">
    <property type="entry name" value="alpha/beta hydrolase"/>
    <property type="match status" value="1"/>
</dbReference>
<protein>
    <submittedName>
        <fullName evidence="2">Alpha/beta hydrolase family</fullName>
    </submittedName>
</protein>
<gene>
    <name evidence="2" type="ORF">NCTC10951_01747</name>
</gene>
<dbReference type="EMBL" id="LR134477">
    <property type="protein sequence ID" value="VEI16577.1"/>
    <property type="molecule type" value="Genomic_DNA"/>
</dbReference>
<proteinExistence type="predicted"/>
<keyword evidence="2" id="KW-0378">Hydrolase</keyword>